<evidence type="ECO:0000256" key="7">
    <source>
        <dbReference type="ARBA" id="ARBA00023172"/>
    </source>
</evidence>
<feature type="domain" description="RecA family profile 1" evidence="11">
    <location>
        <begin position="77"/>
        <end position="256"/>
    </location>
</feature>
<dbReference type="GO" id="GO:0003690">
    <property type="term" value="F:double-stranded DNA binding"/>
    <property type="evidence" value="ECO:0007669"/>
    <property type="project" value="TreeGrafter"/>
</dbReference>
<gene>
    <name evidence="12" type="ORF">V1264_019685</name>
</gene>
<reference evidence="12 13" key="1">
    <citation type="submission" date="2024-02" db="EMBL/GenBank/DDBJ databases">
        <title>Chromosome-scale genome assembly of the rough periwinkle Littorina saxatilis.</title>
        <authorList>
            <person name="De Jode A."/>
            <person name="Faria R."/>
            <person name="Formenti G."/>
            <person name="Sims Y."/>
            <person name="Smith T.P."/>
            <person name="Tracey A."/>
            <person name="Wood J.M.D."/>
            <person name="Zagrodzka Z.B."/>
            <person name="Johannesson K."/>
            <person name="Butlin R.K."/>
            <person name="Leder E.H."/>
        </authorList>
    </citation>
    <scope>NUCLEOTIDE SEQUENCE [LARGE SCALE GENOMIC DNA]</scope>
    <source>
        <strain evidence="12">Snail1</strain>
        <tissue evidence="12">Muscle</tissue>
    </source>
</reference>
<evidence type="ECO:0000256" key="10">
    <source>
        <dbReference type="SAM" id="MobiDB-lite"/>
    </source>
</evidence>
<organism evidence="12 13">
    <name type="scientific">Littorina saxatilis</name>
    <dbReference type="NCBI Taxonomy" id="31220"/>
    <lineage>
        <taxon>Eukaryota</taxon>
        <taxon>Metazoa</taxon>
        <taxon>Spiralia</taxon>
        <taxon>Lophotrochozoa</taxon>
        <taxon>Mollusca</taxon>
        <taxon>Gastropoda</taxon>
        <taxon>Caenogastropoda</taxon>
        <taxon>Littorinimorpha</taxon>
        <taxon>Littorinoidea</taxon>
        <taxon>Littorinidae</taxon>
        <taxon>Littorina</taxon>
    </lineage>
</organism>
<dbReference type="Pfam" id="PF08423">
    <property type="entry name" value="Rad51"/>
    <property type="match status" value="1"/>
</dbReference>
<dbReference type="Proteomes" id="UP001374579">
    <property type="component" value="Unassembled WGS sequence"/>
</dbReference>
<evidence type="ECO:0000256" key="2">
    <source>
        <dbReference type="ARBA" id="ARBA00007095"/>
    </source>
</evidence>
<evidence type="ECO:0000256" key="1">
    <source>
        <dbReference type="ARBA" id="ARBA00004123"/>
    </source>
</evidence>
<evidence type="ECO:0000256" key="8">
    <source>
        <dbReference type="ARBA" id="ARBA00023204"/>
    </source>
</evidence>
<dbReference type="InterPro" id="IPR003593">
    <property type="entry name" value="AAA+_ATPase"/>
</dbReference>
<evidence type="ECO:0000256" key="4">
    <source>
        <dbReference type="ARBA" id="ARBA00022763"/>
    </source>
</evidence>
<dbReference type="InterPro" id="IPR027417">
    <property type="entry name" value="P-loop_NTPase"/>
</dbReference>
<dbReference type="SMART" id="SM00382">
    <property type="entry name" value="AAA"/>
    <property type="match status" value="1"/>
</dbReference>
<dbReference type="EMBL" id="JBAMIC010000008">
    <property type="protein sequence ID" value="KAK7105066.1"/>
    <property type="molecule type" value="Genomic_DNA"/>
</dbReference>
<dbReference type="PANTHER" id="PTHR46456">
    <property type="entry name" value="DNA REPAIR PROTEIN RAD51 HOMOLOG 2"/>
    <property type="match status" value="1"/>
</dbReference>
<dbReference type="GO" id="GO:0005657">
    <property type="term" value="C:replication fork"/>
    <property type="evidence" value="ECO:0007669"/>
    <property type="project" value="TreeGrafter"/>
</dbReference>
<feature type="region of interest" description="Disordered" evidence="10">
    <location>
        <begin position="261"/>
        <end position="280"/>
    </location>
</feature>
<dbReference type="PROSITE" id="PS50162">
    <property type="entry name" value="RECA_2"/>
    <property type="match status" value="1"/>
</dbReference>
<evidence type="ECO:0000256" key="5">
    <source>
        <dbReference type="ARBA" id="ARBA00022840"/>
    </source>
</evidence>
<keyword evidence="4" id="KW-0227">DNA damage</keyword>
<dbReference type="SUPFAM" id="SSF52540">
    <property type="entry name" value="P-loop containing nucleoside triphosphate hydrolases"/>
    <property type="match status" value="1"/>
</dbReference>
<protein>
    <recommendedName>
        <fullName evidence="11">RecA family profile 1 domain-containing protein</fullName>
    </recommendedName>
</protein>
<keyword evidence="9" id="KW-0539">Nucleus</keyword>
<dbReference type="PIRSF" id="PIRSF005856">
    <property type="entry name" value="Rad51"/>
    <property type="match status" value="1"/>
</dbReference>
<comment type="similarity">
    <text evidence="2">Belongs to the RecA family. RAD51 subfamily.</text>
</comment>
<keyword evidence="13" id="KW-1185">Reference proteome</keyword>
<dbReference type="GO" id="GO:0000724">
    <property type="term" value="P:double-strand break repair via homologous recombination"/>
    <property type="evidence" value="ECO:0007669"/>
    <property type="project" value="InterPro"/>
</dbReference>
<dbReference type="CDD" id="cd19493">
    <property type="entry name" value="Rad51B"/>
    <property type="match status" value="1"/>
</dbReference>
<evidence type="ECO:0000259" key="11">
    <source>
        <dbReference type="PROSITE" id="PS50162"/>
    </source>
</evidence>
<dbReference type="Gene3D" id="3.40.50.300">
    <property type="entry name" value="P-loop containing nucleotide triphosphate hydrolases"/>
    <property type="match status" value="1"/>
</dbReference>
<evidence type="ECO:0000313" key="12">
    <source>
        <dbReference type="EMBL" id="KAK7105066.1"/>
    </source>
</evidence>
<dbReference type="InterPro" id="IPR020588">
    <property type="entry name" value="RecA_ATP-bd"/>
</dbReference>
<keyword evidence="5" id="KW-0067">ATP-binding</keyword>
<dbReference type="Pfam" id="PF26169">
    <property type="entry name" value="HHH_XRCC3_RpoA"/>
    <property type="match status" value="1"/>
</dbReference>
<name>A0AAN9BH42_9CAEN</name>
<evidence type="ECO:0000256" key="9">
    <source>
        <dbReference type="ARBA" id="ARBA00023242"/>
    </source>
</evidence>
<sequence length="371" mass="40153">MAAKRLQRLDISDELKERLARQGLTTCADVLAKSPLELMKLSGRSGLTVHDLVHRCCLSQAVKPVTALHLLKSRERGGTFFATSLPDLDKVLHGGIPTATMTEIAGPAGCGKTQFSMTLSVLATLPVEDGGLGGGVVYIDTEGAFSAKRLLEIAQTRLPQQFQDDSSLKELASQVHIVSVQSCKNLMNRLQSIEEDLIQKKIKLMVLDSVASLVRKEYSNVQGGMMRRTDFLASEAALLKYIAETFSIPVIVTNQITTRYGQRAPVSSPHTPDDGDGSVEVDGEGSYLTAALGNTWSHSVNTRLILQYLAGDRRQILVAKSPVAPFTCFDFIITKKGVEQDVQGQGHYKGTDPGKQAIQGRAGLSVGSTQW</sequence>
<dbReference type="GO" id="GO:0140664">
    <property type="term" value="F:ATP-dependent DNA damage sensor activity"/>
    <property type="evidence" value="ECO:0007669"/>
    <property type="project" value="InterPro"/>
</dbReference>
<dbReference type="InterPro" id="IPR013632">
    <property type="entry name" value="Rad51_C"/>
</dbReference>
<feature type="region of interest" description="Disordered" evidence="10">
    <location>
        <begin position="344"/>
        <end position="371"/>
    </location>
</feature>
<dbReference type="InterPro" id="IPR058766">
    <property type="entry name" value="HHH_XRCC3_RAD51B"/>
</dbReference>
<dbReference type="InterPro" id="IPR030548">
    <property type="entry name" value="RAD51B"/>
</dbReference>
<evidence type="ECO:0000256" key="3">
    <source>
        <dbReference type="ARBA" id="ARBA00022741"/>
    </source>
</evidence>
<dbReference type="GO" id="GO:0000400">
    <property type="term" value="F:four-way junction DNA binding"/>
    <property type="evidence" value="ECO:0007669"/>
    <property type="project" value="TreeGrafter"/>
</dbReference>
<proteinExistence type="inferred from homology"/>
<dbReference type="GO" id="GO:0003697">
    <property type="term" value="F:single-stranded DNA binding"/>
    <property type="evidence" value="ECO:0007669"/>
    <property type="project" value="TreeGrafter"/>
</dbReference>
<accession>A0AAN9BH42</accession>
<keyword evidence="6" id="KW-0238">DNA-binding</keyword>
<keyword evidence="7" id="KW-0233">DNA recombination</keyword>
<dbReference type="GO" id="GO:0005524">
    <property type="term" value="F:ATP binding"/>
    <property type="evidence" value="ECO:0007669"/>
    <property type="project" value="UniProtKB-KW"/>
</dbReference>
<dbReference type="AlphaFoldDB" id="A0AAN9BH42"/>
<evidence type="ECO:0000313" key="13">
    <source>
        <dbReference type="Proteomes" id="UP001374579"/>
    </source>
</evidence>
<dbReference type="InterPro" id="IPR016467">
    <property type="entry name" value="DNA_recomb/repair_RecA-like"/>
</dbReference>
<evidence type="ECO:0000256" key="6">
    <source>
        <dbReference type="ARBA" id="ARBA00023125"/>
    </source>
</evidence>
<comment type="subcellular location">
    <subcellularLocation>
        <location evidence="1">Nucleus</location>
    </subcellularLocation>
</comment>
<dbReference type="PANTHER" id="PTHR46456:SF1">
    <property type="entry name" value="DNA REPAIR PROTEIN RAD51 HOMOLOG 2"/>
    <property type="match status" value="1"/>
</dbReference>
<keyword evidence="8" id="KW-0234">DNA repair</keyword>
<keyword evidence="3" id="KW-0547">Nucleotide-binding</keyword>
<comment type="caution">
    <text evidence="12">The sequence shown here is derived from an EMBL/GenBank/DDBJ whole genome shotgun (WGS) entry which is preliminary data.</text>
</comment>
<dbReference type="GO" id="GO:0033063">
    <property type="term" value="C:Rad51B-Rad51C-Rad51D-XRCC2 complex"/>
    <property type="evidence" value="ECO:0007669"/>
    <property type="project" value="InterPro"/>
</dbReference>